<gene>
    <name evidence="2" type="ORF">KV112_08045</name>
</gene>
<keyword evidence="2" id="KW-0808">Transferase</keyword>
<keyword evidence="3" id="KW-1185">Reference proteome</keyword>
<dbReference type="EMBL" id="JAYJJT010000007">
    <property type="protein sequence ID" value="MEB3049685.1"/>
    <property type="molecule type" value="Genomic_DNA"/>
</dbReference>
<dbReference type="Pfam" id="PF13302">
    <property type="entry name" value="Acetyltransf_3"/>
    <property type="match status" value="1"/>
</dbReference>
<dbReference type="EC" id="2.-.-.-" evidence="2"/>
<dbReference type="PANTHER" id="PTHR43610">
    <property type="entry name" value="BLL6696 PROTEIN"/>
    <property type="match status" value="1"/>
</dbReference>
<sequence>MAIDHWTTTPTLRGERVLLRPTVLADVDGLARAYDVETTRYFLYGSQSGPPTEESVAEALGLSSGPSFASPSSRLAEPLASGRQVLTQIEIGTGEIVGTTSIYNMSEVHRRVTVGYTWLTSRVRGSAINSESKLLLFDHCFERLGAVRVELNVDEKNERSRRAVQAIGATEEGALRRHARRADGSWRTTMVYSVIDQEWPQVRARLVERINRRTR</sequence>
<name>A0ABU5YI07_9MYCO</name>
<dbReference type="InterPro" id="IPR000182">
    <property type="entry name" value="GNAT_dom"/>
</dbReference>
<comment type="caution">
    <text evidence="2">The sequence shown here is derived from an EMBL/GenBank/DDBJ whole genome shotgun (WGS) entry which is preliminary data.</text>
</comment>
<evidence type="ECO:0000313" key="2">
    <source>
        <dbReference type="EMBL" id="MEB3049685.1"/>
    </source>
</evidence>
<dbReference type="Gene3D" id="3.40.630.30">
    <property type="match status" value="1"/>
</dbReference>
<organism evidence="2 3">
    <name type="scientific">[Mycobacterium] zoologicum</name>
    <dbReference type="NCBI Taxonomy" id="2872311"/>
    <lineage>
        <taxon>Bacteria</taxon>
        <taxon>Bacillati</taxon>
        <taxon>Actinomycetota</taxon>
        <taxon>Actinomycetes</taxon>
        <taxon>Mycobacteriales</taxon>
        <taxon>Mycobacteriaceae</taxon>
        <taxon>Mycolicibacter</taxon>
    </lineage>
</organism>
<dbReference type="InterPro" id="IPR016181">
    <property type="entry name" value="Acyl_CoA_acyltransferase"/>
</dbReference>
<protein>
    <submittedName>
        <fullName evidence="2">GNAT family protein</fullName>
        <ecNumber evidence="2">2.-.-.-</ecNumber>
    </submittedName>
</protein>
<dbReference type="RefSeq" id="WP_224861334.1">
    <property type="nucleotide sequence ID" value="NZ_JAYJJS010000012.1"/>
</dbReference>
<dbReference type="PANTHER" id="PTHR43610:SF1">
    <property type="entry name" value="N-ACETYLTRANSFERASE DOMAIN-CONTAINING PROTEIN"/>
    <property type="match status" value="1"/>
</dbReference>
<accession>A0ABU5YI07</accession>
<evidence type="ECO:0000313" key="3">
    <source>
        <dbReference type="Proteomes" id="UP001299046"/>
    </source>
</evidence>
<proteinExistence type="predicted"/>
<evidence type="ECO:0000259" key="1">
    <source>
        <dbReference type="Pfam" id="PF13302"/>
    </source>
</evidence>
<dbReference type="SUPFAM" id="SSF55729">
    <property type="entry name" value="Acyl-CoA N-acyltransferases (Nat)"/>
    <property type="match status" value="1"/>
</dbReference>
<dbReference type="Proteomes" id="UP001299046">
    <property type="component" value="Unassembled WGS sequence"/>
</dbReference>
<feature type="domain" description="N-acetyltransferase" evidence="1">
    <location>
        <begin position="16"/>
        <end position="169"/>
    </location>
</feature>
<reference evidence="2 3" key="1">
    <citation type="submission" date="2023-12" db="EMBL/GenBank/DDBJ databases">
        <title>Description of new species of Mycobacterium terrae complex isolated from sewage at the Sao Paulo Zoological Park Foundation in Brazil.</title>
        <authorList>
            <person name="Romagnoli C.L."/>
            <person name="Conceicao E.C."/>
            <person name="Machado E."/>
            <person name="Barreto L.B.P.F."/>
            <person name="Sharma A."/>
            <person name="Silva N.M."/>
            <person name="Marques L.E."/>
            <person name="Juliana M.A."/>
            <person name="Lourenco M.C.S."/>
            <person name="Digiampietri L.A."/>
            <person name="Suffys P.N."/>
            <person name="Viana-Niero C."/>
        </authorList>
    </citation>
    <scope>NUCLEOTIDE SEQUENCE [LARGE SCALE GENOMIC DNA]</scope>
    <source>
        <strain evidence="2 3">MYC123</strain>
    </source>
</reference>
<dbReference type="GO" id="GO:0016740">
    <property type="term" value="F:transferase activity"/>
    <property type="evidence" value="ECO:0007669"/>
    <property type="project" value="UniProtKB-KW"/>
</dbReference>